<evidence type="ECO:0000313" key="1">
    <source>
        <dbReference type="EMBL" id="QHT78996.1"/>
    </source>
</evidence>
<accession>A0A6C0HFS7</accession>
<reference evidence="1" key="1">
    <citation type="journal article" date="2020" name="Nature">
        <title>Giant virus diversity and host interactions through global metagenomics.</title>
        <authorList>
            <person name="Schulz F."/>
            <person name="Roux S."/>
            <person name="Paez-Espino D."/>
            <person name="Jungbluth S."/>
            <person name="Walsh D.A."/>
            <person name="Denef V.J."/>
            <person name="McMahon K.D."/>
            <person name="Konstantinidis K.T."/>
            <person name="Eloe-Fadrosh E.A."/>
            <person name="Kyrpides N.C."/>
            <person name="Woyke T."/>
        </authorList>
    </citation>
    <scope>NUCLEOTIDE SEQUENCE</scope>
    <source>
        <strain evidence="1">GVMAG-M-3300023179-97</strain>
    </source>
</reference>
<name>A0A6C0HFS7_9ZZZZ</name>
<sequence>MFSSPPGYFKEKEPNLMRQAGIEPALQPWKSCILPLNYQRATISRGFEPLLQKEIA</sequence>
<dbReference type="EMBL" id="MN739943">
    <property type="protein sequence ID" value="QHT78996.1"/>
    <property type="molecule type" value="Genomic_DNA"/>
</dbReference>
<protein>
    <submittedName>
        <fullName evidence="1">Uncharacterized protein</fullName>
    </submittedName>
</protein>
<organism evidence="1">
    <name type="scientific">viral metagenome</name>
    <dbReference type="NCBI Taxonomy" id="1070528"/>
    <lineage>
        <taxon>unclassified sequences</taxon>
        <taxon>metagenomes</taxon>
        <taxon>organismal metagenomes</taxon>
    </lineage>
</organism>
<dbReference type="AlphaFoldDB" id="A0A6C0HFS7"/>
<proteinExistence type="predicted"/>